<dbReference type="RefSeq" id="WP_005026258.1">
    <property type="nucleotide sequence ID" value="NZ_KE150238.1"/>
</dbReference>
<reference evidence="4 5" key="2">
    <citation type="submission" date="2013-04" db="EMBL/GenBank/DDBJ databases">
        <title>The Genome Sequence of Bilophila wadsworthia 3_1_6.</title>
        <authorList>
            <consortium name="The Broad Institute Genomics Platform"/>
            <person name="Earl A."/>
            <person name="Ward D."/>
            <person name="Feldgarden M."/>
            <person name="Gevers D."/>
            <person name="Sibley C."/>
            <person name="Strauss J."/>
            <person name="Allen-Vercoe E."/>
            <person name="Walker B."/>
            <person name="Young S."/>
            <person name="Zeng Q."/>
            <person name="Gargeya S."/>
            <person name="Fitzgerald M."/>
            <person name="Haas B."/>
            <person name="Abouelleil A."/>
            <person name="Allen A.W."/>
            <person name="Alvarado L."/>
            <person name="Arachchi H.M."/>
            <person name="Berlin A.M."/>
            <person name="Chapman S.B."/>
            <person name="Gainer-Dewar J."/>
            <person name="Goldberg J."/>
            <person name="Griggs A."/>
            <person name="Gujja S."/>
            <person name="Hansen M."/>
            <person name="Howarth C."/>
            <person name="Imamovic A."/>
            <person name="Ireland A."/>
            <person name="Larimer J."/>
            <person name="McCowan C."/>
            <person name="Murphy C."/>
            <person name="Pearson M."/>
            <person name="Poon T.W."/>
            <person name="Priest M."/>
            <person name="Roberts A."/>
            <person name="Saif S."/>
            <person name="Shea T."/>
            <person name="Sisk P."/>
            <person name="Sykes S."/>
            <person name="Wortman J."/>
            <person name="Nusbaum C."/>
            <person name="Birren B."/>
        </authorList>
    </citation>
    <scope>NUCLEOTIDE SEQUENCE [LARGE SCALE GENOMIC DNA]</scope>
    <source>
        <strain evidence="4 5">3_1_6</strain>
    </source>
</reference>
<dbReference type="HOGENOM" id="CLU_019091_1_0_7"/>
<proteinExistence type="predicted"/>
<dbReference type="PANTHER" id="PTHR42895">
    <property type="entry name" value="IRON-SULFUR CLUSTER-BINDING PROTEIN-RELATED"/>
    <property type="match status" value="1"/>
</dbReference>
<dbReference type="InterPro" id="IPR036010">
    <property type="entry name" value="2Fe-2S_ferredoxin-like_sf"/>
</dbReference>
<dbReference type="InterPro" id="IPR001041">
    <property type="entry name" value="2Fe-2S_ferredoxin-type"/>
</dbReference>
<dbReference type="EMBL" id="ADCP02000001">
    <property type="protein sequence ID" value="EFV44961.1"/>
    <property type="molecule type" value="Genomic_DNA"/>
</dbReference>
<dbReference type="Gene3D" id="3.30.420.480">
    <property type="entry name" value="Domain of unknown function (DUF4445)"/>
    <property type="match status" value="1"/>
</dbReference>
<dbReference type="eggNOG" id="COG2871">
    <property type="taxonomic scope" value="Bacteria"/>
</dbReference>
<dbReference type="AlphaFoldDB" id="E5Y4Z3"/>
<dbReference type="PANTHER" id="PTHR42895:SF2">
    <property type="entry name" value="IRON-SULFUR CLUSTER PROTEIN"/>
    <property type="match status" value="1"/>
</dbReference>
<dbReference type="OrthoDB" id="9810588at2"/>
<comment type="caution">
    <text evidence="4">The sequence shown here is derived from an EMBL/GenBank/DDBJ whole genome shotgun (WGS) entry which is preliminary data.</text>
</comment>
<keyword evidence="5" id="KW-1185">Reference proteome</keyword>
<dbReference type="eggNOG" id="COG3894">
    <property type="taxonomic scope" value="Bacteria"/>
</dbReference>
<evidence type="ECO:0000259" key="1">
    <source>
        <dbReference type="Pfam" id="PF00111"/>
    </source>
</evidence>
<dbReference type="Pfam" id="PF00111">
    <property type="entry name" value="Fer2"/>
    <property type="match status" value="1"/>
</dbReference>
<dbReference type="Proteomes" id="UP000006034">
    <property type="component" value="Unassembled WGS sequence"/>
</dbReference>
<feature type="domain" description="2Fe-2S ferredoxin-type" evidence="1">
    <location>
        <begin position="52"/>
        <end position="125"/>
    </location>
</feature>
<dbReference type="GO" id="GO:0051536">
    <property type="term" value="F:iron-sulfur cluster binding"/>
    <property type="evidence" value="ECO:0007669"/>
    <property type="project" value="InterPro"/>
</dbReference>
<dbReference type="InterPro" id="IPR041414">
    <property type="entry name" value="Raco-like_middle"/>
</dbReference>
<dbReference type="InterPro" id="IPR027980">
    <property type="entry name" value="RACo_C"/>
</dbReference>
<organism evidence="4 5">
    <name type="scientific">Bilophila wadsworthia (strain 3_1_6)</name>
    <dbReference type="NCBI Taxonomy" id="563192"/>
    <lineage>
        <taxon>Bacteria</taxon>
        <taxon>Pseudomonadati</taxon>
        <taxon>Thermodesulfobacteriota</taxon>
        <taxon>Desulfovibrionia</taxon>
        <taxon>Desulfovibrionales</taxon>
        <taxon>Desulfovibrionaceae</taxon>
        <taxon>Bilophila</taxon>
    </lineage>
</organism>
<sequence>MADGAGMAGAPLDVSGRKPGAAGGIHAVDSDAAVVVDAVHAAQGVCVVDSSGLNHILPVEAGQTLAQTIWLSGELSPPALCSGLGRCGACRVRFFEGTPKPCDADSAILGAEAVRGGWRLACRHAAVAGMVVELPPPPSEKRKRMDIRPDAGPFRLAVDLGTTSIHWRLLDGTGHEAASGQALNPQMGAGSDVVSRLAAARNQEGRERLGHLVLRFLQRVVSDVGVPVAELCIAGNTAMTSILLNEDVAGLCAAPYRLTEPGGRTAELPGLPPAWIPPQPAPFVGGDISAGMAALLYGEPPEFPFLLADMGTNGEFVLALDKERSFIASVPLGPSLEGIGLRYGGVADTGSVSGFRLGPFGLSPVVIGNTEPKRICGTGYLSLLDALLRTGFLDATGRLASASVSPLAARLLGTVERGAAGWSLPLPGGMELAGADVEEILKVKAAFSLALESLLAASGLESRALARVCLGGALGEHMPETALERLGFLPQGLQARTVAEGNTSLRGAALLLTRPELRERLVRWSSGCTLVDLAARPDFTALYMRHMVFG</sequence>
<name>E5Y4Z3_BILW3</name>
<dbReference type="STRING" id="563192.HMPREF0179_01256"/>
<accession>E5Y4Z3</accession>
<dbReference type="Pfam" id="PF17651">
    <property type="entry name" value="Raco_middle"/>
    <property type="match status" value="1"/>
</dbReference>
<evidence type="ECO:0000313" key="5">
    <source>
        <dbReference type="Proteomes" id="UP000006034"/>
    </source>
</evidence>
<protein>
    <recommendedName>
        <fullName evidence="6">2Fe-2S ferredoxin-type domain-containing protein</fullName>
    </recommendedName>
</protein>
<evidence type="ECO:0008006" key="6">
    <source>
        <dbReference type="Google" id="ProtNLM"/>
    </source>
</evidence>
<evidence type="ECO:0000259" key="3">
    <source>
        <dbReference type="Pfam" id="PF17651"/>
    </source>
</evidence>
<dbReference type="Gene3D" id="3.10.20.30">
    <property type="match status" value="1"/>
</dbReference>
<gene>
    <name evidence="4" type="ORF">HMPREF0179_01256</name>
</gene>
<dbReference type="InterPro" id="IPR042259">
    <property type="entry name" value="Raco-like_middle_sf"/>
</dbReference>
<evidence type="ECO:0000313" key="4">
    <source>
        <dbReference type="EMBL" id="EFV44961.1"/>
    </source>
</evidence>
<dbReference type="SUPFAM" id="SSF54292">
    <property type="entry name" value="2Fe-2S ferredoxin-like"/>
    <property type="match status" value="1"/>
</dbReference>
<feature type="domain" description="RACo C-terminal" evidence="2">
    <location>
        <begin position="306"/>
        <end position="549"/>
    </location>
</feature>
<dbReference type="Pfam" id="PF14574">
    <property type="entry name" value="RACo_C_ter"/>
    <property type="match status" value="1"/>
</dbReference>
<dbReference type="InterPro" id="IPR012675">
    <property type="entry name" value="Beta-grasp_dom_sf"/>
</dbReference>
<dbReference type="CDD" id="cd00207">
    <property type="entry name" value="fer2"/>
    <property type="match status" value="1"/>
</dbReference>
<dbReference type="InterPro" id="IPR052911">
    <property type="entry name" value="Corrinoid_activation_enz"/>
</dbReference>
<dbReference type="GeneID" id="78086387"/>
<reference evidence="4 5" key="1">
    <citation type="submission" date="2010-10" db="EMBL/GenBank/DDBJ databases">
        <authorList>
            <consortium name="The Broad Institute Genome Sequencing Platform"/>
            <person name="Ward D."/>
            <person name="Earl A."/>
            <person name="Feldgarden M."/>
            <person name="Young S.K."/>
            <person name="Gargeya S."/>
            <person name="Zeng Q."/>
            <person name="Alvarado L."/>
            <person name="Berlin A."/>
            <person name="Bochicchio J."/>
            <person name="Chapman S.B."/>
            <person name="Chen Z."/>
            <person name="Freedman E."/>
            <person name="Gellesch M."/>
            <person name="Goldberg J."/>
            <person name="Griggs A."/>
            <person name="Gujja S."/>
            <person name="Heilman E."/>
            <person name="Heiman D."/>
            <person name="Howarth C."/>
            <person name="Mehta T."/>
            <person name="Neiman D."/>
            <person name="Pearson M."/>
            <person name="Roberts A."/>
            <person name="Saif S."/>
            <person name="Shea T."/>
            <person name="Shenoy N."/>
            <person name="Sisk P."/>
            <person name="Stolte C."/>
            <person name="Sykes S."/>
            <person name="White J."/>
            <person name="Yandava C."/>
            <person name="Allen-Vercoe E."/>
            <person name="Sibley C."/>
            <person name="Ambrose C.E."/>
            <person name="Strauss J."/>
            <person name="Daigneault M."/>
            <person name="Haas B."/>
            <person name="Nusbaum C."/>
            <person name="Birren B."/>
        </authorList>
    </citation>
    <scope>NUCLEOTIDE SEQUENCE [LARGE SCALE GENOMIC DNA]</scope>
    <source>
        <strain evidence="4 5">3_1_6</strain>
    </source>
</reference>
<evidence type="ECO:0000259" key="2">
    <source>
        <dbReference type="Pfam" id="PF14574"/>
    </source>
</evidence>
<feature type="domain" description="RACo-like middle region" evidence="3">
    <location>
        <begin position="156"/>
        <end position="294"/>
    </location>
</feature>